<dbReference type="Proteomes" id="UP000198876">
    <property type="component" value="Unassembled WGS sequence"/>
</dbReference>
<evidence type="ECO:0000256" key="1">
    <source>
        <dbReference type="SAM" id="Phobius"/>
    </source>
</evidence>
<feature type="domain" description="SPW repeat-containing integral membrane" evidence="2">
    <location>
        <begin position="9"/>
        <end position="103"/>
    </location>
</feature>
<proteinExistence type="predicted"/>
<keyword evidence="1" id="KW-1133">Transmembrane helix</keyword>
<organism evidence="3 4">
    <name type="scientific">Halopelagius inordinatus</name>
    <dbReference type="NCBI Taxonomy" id="553467"/>
    <lineage>
        <taxon>Archaea</taxon>
        <taxon>Methanobacteriati</taxon>
        <taxon>Methanobacteriota</taxon>
        <taxon>Stenosarchaea group</taxon>
        <taxon>Halobacteria</taxon>
        <taxon>Halobacteriales</taxon>
        <taxon>Haloferacaceae</taxon>
    </lineage>
</organism>
<name>A0A1I2W4B4_9EURY</name>
<dbReference type="InterPro" id="IPR005530">
    <property type="entry name" value="SPW"/>
</dbReference>
<accession>A0A1I2W4B4</accession>
<feature type="transmembrane region" description="Helical" evidence="1">
    <location>
        <begin position="88"/>
        <end position="108"/>
    </location>
</feature>
<dbReference type="STRING" id="553467.SAMN04488063_3401"/>
<reference evidence="4" key="1">
    <citation type="submission" date="2016-10" db="EMBL/GenBank/DDBJ databases">
        <authorList>
            <person name="Varghese N."/>
            <person name="Submissions S."/>
        </authorList>
    </citation>
    <scope>NUCLEOTIDE SEQUENCE [LARGE SCALE GENOMIC DNA]</scope>
    <source>
        <strain evidence="4">CGMCC 1.7739</strain>
    </source>
</reference>
<sequence length="125" mass="13382">MVSPTRWVAVALGGLGIWLMAAPFVLGAPMVDTWNDVIVGGALSLLAGHNYASEREQGKPSQWIAGILILLGVWLFFVPFLVGVSGLLLWNDVVVAVLVTALAGYSAYAAQLIEQTRHHTPTDEL</sequence>
<dbReference type="AlphaFoldDB" id="A0A1I2W4B4"/>
<dbReference type="EMBL" id="FOOQ01000007">
    <property type="protein sequence ID" value="SFG95499.1"/>
    <property type="molecule type" value="Genomic_DNA"/>
</dbReference>
<keyword evidence="1" id="KW-0812">Transmembrane</keyword>
<dbReference type="Pfam" id="PF03779">
    <property type="entry name" value="SPW"/>
    <property type="match status" value="1"/>
</dbReference>
<protein>
    <submittedName>
        <fullName evidence="3">SPW repeat-containing protein</fullName>
    </submittedName>
</protein>
<evidence type="ECO:0000259" key="2">
    <source>
        <dbReference type="Pfam" id="PF03779"/>
    </source>
</evidence>
<gene>
    <name evidence="3" type="ORF">SAMN04488063_3401</name>
</gene>
<feature type="transmembrane region" description="Helical" evidence="1">
    <location>
        <begin position="64"/>
        <end position="82"/>
    </location>
</feature>
<evidence type="ECO:0000313" key="3">
    <source>
        <dbReference type="EMBL" id="SFG95499.1"/>
    </source>
</evidence>
<evidence type="ECO:0000313" key="4">
    <source>
        <dbReference type="Proteomes" id="UP000198876"/>
    </source>
</evidence>
<keyword evidence="1" id="KW-0472">Membrane</keyword>
<keyword evidence="4" id="KW-1185">Reference proteome</keyword>